<dbReference type="SMART" id="SM00185">
    <property type="entry name" value="ARM"/>
    <property type="match status" value="3"/>
</dbReference>
<organism evidence="2 3">
    <name type="scientific">Durusdinium trenchii</name>
    <dbReference type="NCBI Taxonomy" id="1381693"/>
    <lineage>
        <taxon>Eukaryota</taxon>
        <taxon>Sar</taxon>
        <taxon>Alveolata</taxon>
        <taxon>Dinophyceae</taxon>
        <taxon>Suessiales</taxon>
        <taxon>Symbiodiniaceae</taxon>
        <taxon>Durusdinium</taxon>
    </lineage>
</organism>
<protein>
    <submittedName>
        <fullName evidence="2">Uncharacterized protein</fullName>
    </submittedName>
</protein>
<evidence type="ECO:0000313" key="3">
    <source>
        <dbReference type="Proteomes" id="UP001642484"/>
    </source>
</evidence>
<dbReference type="InterPro" id="IPR016024">
    <property type="entry name" value="ARM-type_fold"/>
</dbReference>
<comment type="caution">
    <text evidence="2">The sequence shown here is derived from an EMBL/GenBank/DDBJ whole genome shotgun (WGS) entry which is preliminary data.</text>
</comment>
<sequence length="350" mass="37372">MRMAPSISHVAPSILFMCMRMAPICCLCVVLLTSGTEDNKVSADYAQGQHQESSVLLRSQSRRLVARLGGVELLMKAMQRFTRNEPLQRSCCAALGQLANEVKEVDVEQKVVQLLMQALRAPPRAAGGTEASSCARYGAQALRHFATHGETKSFIARLGGIEELHDLALRGLQAPSTNQQLRAAATEALGALCHLASKHPENKLRIFEAGCLELAFQALGSSTTAPAETAEGVEASEATEVPEPELAMAACGLLHNMSVDAAIRSHVVKLGGRAAAERLAASHPEGAVRNLAMLLSKTLKPREEAAGDPFGALFAQRTPGLAAPRRVASKRERKIASEVKAAYAQAEEPR</sequence>
<dbReference type="Gene3D" id="1.25.10.10">
    <property type="entry name" value="Leucine-rich Repeat Variant"/>
    <property type="match status" value="1"/>
</dbReference>
<evidence type="ECO:0000256" key="1">
    <source>
        <dbReference type="SAM" id="SignalP"/>
    </source>
</evidence>
<keyword evidence="1" id="KW-0732">Signal</keyword>
<name>A0ABP0N473_9DINO</name>
<keyword evidence="3" id="KW-1185">Reference proteome</keyword>
<reference evidence="2 3" key="1">
    <citation type="submission" date="2024-02" db="EMBL/GenBank/DDBJ databases">
        <authorList>
            <person name="Chen Y."/>
            <person name="Shah S."/>
            <person name="Dougan E. K."/>
            <person name="Thang M."/>
            <person name="Chan C."/>
        </authorList>
    </citation>
    <scope>NUCLEOTIDE SEQUENCE [LARGE SCALE GENOMIC DNA]</scope>
</reference>
<dbReference type="EMBL" id="CAXAMN010021362">
    <property type="protein sequence ID" value="CAK9058588.1"/>
    <property type="molecule type" value="Genomic_DNA"/>
</dbReference>
<feature type="signal peptide" evidence="1">
    <location>
        <begin position="1"/>
        <end position="26"/>
    </location>
</feature>
<feature type="chain" id="PRO_5045433806" evidence="1">
    <location>
        <begin position="27"/>
        <end position="350"/>
    </location>
</feature>
<dbReference type="InterPro" id="IPR000225">
    <property type="entry name" value="Armadillo"/>
</dbReference>
<accession>A0ABP0N473</accession>
<dbReference type="SUPFAM" id="SSF48371">
    <property type="entry name" value="ARM repeat"/>
    <property type="match status" value="1"/>
</dbReference>
<evidence type="ECO:0000313" key="2">
    <source>
        <dbReference type="EMBL" id="CAK9058588.1"/>
    </source>
</evidence>
<dbReference type="InterPro" id="IPR011989">
    <property type="entry name" value="ARM-like"/>
</dbReference>
<dbReference type="Proteomes" id="UP001642484">
    <property type="component" value="Unassembled WGS sequence"/>
</dbReference>
<gene>
    <name evidence="2" type="ORF">CCMP2556_LOCUS28889</name>
</gene>
<proteinExistence type="predicted"/>